<evidence type="ECO:0000259" key="11">
    <source>
        <dbReference type="PROSITE" id="PS01124"/>
    </source>
</evidence>
<sequence>MALETTVPPAADQDDDGAHERVLAACRAMDDAGGPLPLEDLASLTGWSTRQLGRRFGEALGTTPRAYGEALRTQRLRPALREGRGSGGTVLDAAFSAGYGSVRAFYEQGAARLGMTPSQYAAGGTGERLLWSAGPAEVGGVERRRVLVVVSLTGVVAVRIGDDDAALLAEVAAELPLAELDHEPEVLTDVVAAVAALARGAGSGAAGASAPLPLDVRGTAFQAAVWAALRRIPAGETRSYAQVAAELGRPTAVRAVARACATNPAALVTPCHRVVRSDGGLGGFRWGLEVKQALLVAEQRP</sequence>
<dbReference type="FunFam" id="1.10.10.10:FF:000214">
    <property type="entry name" value="Methylated-DNA--protein-cysteine methyltransferase"/>
    <property type="match status" value="1"/>
</dbReference>
<evidence type="ECO:0000256" key="7">
    <source>
        <dbReference type="ARBA" id="ARBA00023015"/>
    </source>
</evidence>
<dbReference type="RefSeq" id="WP_147924956.1">
    <property type="nucleotide sequence ID" value="NZ_VKAC01000002.1"/>
</dbReference>
<keyword evidence="13" id="KW-1185">Reference proteome</keyword>
<dbReference type="NCBIfam" id="TIGR00589">
    <property type="entry name" value="ogt"/>
    <property type="match status" value="1"/>
</dbReference>
<keyword evidence="8" id="KW-0804">Transcription</keyword>
<dbReference type="CDD" id="cd06445">
    <property type="entry name" value="ATase"/>
    <property type="match status" value="1"/>
</dbReference>
<comment type="catalytic activity">
    <reaction evidence="10">
        <text>a 6-O-methyl-2'-deoxyguanosine in DNA + L-cysteinyl-[protein] = S-methyl-L-cysteinyl-[protein] + a 2'-deoxyguanosine in DNA</text>
        <dbReference type="Rhea" id="RHEA:24000"/>
        <dbReference type="Rhea" id="RHEA-COMP:10131"/>
        <dbReference type="Rhea" id="RHEA-COMP:10132"/>
        <dbReference type="Rhea" id="RHEA-COMP:11367"/>
        <dbReference type="Rhea" id="RHEA-COMP:11368"/>
        <dbReference type="ChEBI" id="CHEBI:29950"/>
        <dbReference type="ChEBI" id="CHEBI:82612"/>
        <dbReference type="ChEBI" id="CHEBI:85445"/>
        <dbReference type="ChEBI" id="CHEBI:85448"/>
        <dbReference type="EC" id="2.1.1.63"/>
    </reaction>
</comment>
<comment type="caution">
    <text evidence="12">The sequence shown here is derived from an EMBL/GenBank/DDBJ whole genome shotgun (WGS) entry which is preliminary data.</text>
</comment>
<evidence type="ECO:0000256" key="10">
    <source>
        <dbReference type="ARBA" id="ARBA00049348"/>
    </source>
</evidence>
<dbReference type="SMART" id="SM00342">
    <property type="entry name" value="HTH_ARAC"/>
    <property type="match status" value="1"/>
</dbReference>
<comment type="catalytic activity">
    <reaction evidence="1">
        <text>a 4-O-methyl-thymidine in DNA + L-cysteinyl-[protein] = a thymidine in DNA + S-methyl-L-cysteinyl-[protein]</text>
        <dbReference type="Rhea" id="RHEA:53428"/>
        <dbReference type="Rhea" id="RHEA-COMP:10131"/>
        <dbReference type="Rhea" id="RHEA-COMP:10132"/>
        <dbReference type="Rhea" id="RHEA-COMP:13555"/>
        <dbReference type="Rhea" id="RHEA-COMP:13556"/>
        <dbReference type="ChEBI" id="CHEBI:29950"/>
        <dbReference type="ChEBI" id="CHEBI:82612"/>
        <dbReference type="ChEBI" id="CHEBI:137386"/>
        <dbReference type="ChEBI" id="CHEBI:137387"/>
        <dbReference type="EC" id="2.1.1.63"/>
    </reaction>
</comment>
<evidence type="ECO:0000256" key="9">
    <source>
        <dbReference type="ARBA" id="ARBA00023204"/>
    </source>
</evidence>
<protein>
    <recommendedName>
        <fullName evidence="3">methylated-DNA--[protein]-cysteine S-methyltransferase</fullName>
        <ecNumber evidence="3">2.1.1.63</ecNumber>
    </recommendedName>
</protein>
<dbReference type="GO" id="GO:0006281">
    <property type="term" value="P:DNA repair"/>
    <property type="evidence" value="ECO:0007669"/>
    <property type="project" value="UniProtKB-KW"/>
</dbReference>
<dbReference type="Gene3D" id="1.10.10.60">
    <property type="entry name" value="Homeodomain-like"/>
    <property type="match status" value="1"/>
</dbReference>
<keyword evidence="5 12" id="KW-0808">Transferase</keyword>
<dbReference type="GO" id="GO:0032259">
    <property type="term" value="P:methylation"/>
    <property type="evidence" value="ECO:0007669"/>
    <property type="project" value="UniProtKB-KW"/>
</dbReference>
<dbReference type="EMBL" id="VKAC01000002">
    <property type="protein sequence ID" value="TXR57315.1"/>
    <property type="molecule type" value="Genomic_DNA"/>
</dbReference>
<evidence type="ECO:0000256" key="5">
    <source>
        <dbReference type="ARBA" id="ARBA00022679"/>
    </source>
</evidence>
<accession>A0A5C8ZGZ5</accession>
<reference evidence="12 13" key="1">
    <citation type="submission" date="2019-07" db="EMBL/GenBank/DDBJ databases">
        <title>Quadrisphaera sp. strain DD2A genome sequencing and assembly.</title>
        <authorList>
            <person name="Kim I."/>
        </authorList>
    </citation>
    <scope>NUCLEOTIDE SEQUENCE [LARGE SCALE GENOMIC DNA]</scope>
    <source>
        <strain evidence="12 13">DD2A</strain>
    </source>
</reference>
<dbReference type="Gene3D" id="1.10.10.10">
    <property type="entry name" value="Winged helix-like DNA-binding domain superfamily/Winged helix DNA-binding domain"/>
    <property type="match status" value="1"/>
</dbReference>
<organism evidence="12 13">
    <name type="scientific">Quadrisphaera setariae</name>
    <dbReference type="NCBI Taxonomy" id="2593304"/>
    <lineage>
        <taxon>Bacteria</taxon>
        <taxon>Bacillati</taxon>
        <taxon>Actinomycetota</taxon>
        <taxon>Actinomycetes</taxon>
        <taxon>Kineosporiales</taxon>
        <taxon>Kineosporiaceae</taxon>
        <taxon>Quadrisphaera</taxon>
    </lineage>
</organism>
<keyword evidence="7" id="KW-0805">Transcription regulation</keyword>
<evidence type="ECO:0000256" key="2">
    <source>
        <dbReference type="ARBA" id="ARBA00008711"/>
    </source>
</evidence>
<keyword evidence="6" id="KW-0227">DNA damage</keyword>
<dbReference type="GO" id="GO:0043565">
    <property type="term" value="F:sequence-specific DNA binding"/>
    <property type="evidence" value="ECO:0007669"/>
    <property type="project" value="InterPro"/>
</dbReference>
<dbReference type="InterPro" id="IPR036631">
    <property type="entry name" value="MGMT_N_sf"/>
</dbReference>
<dbReference type="PROSITE" id="PS01124">
    <property type="entry name" value="HTH_ARAC_FAMILY_2"/>
    <property type="match status" value="1"/>
</dbReference>
<dbReference type="InterPro" id="IPR009057">
    <property type="entry name" value="Homeodomain-like_sf"/>
</dbReference>
<comment type="similarity">
    <text evidence="2">Belongs to the MGMT family.</text>
</comment>
<dbReference type="Pfam" id="PF01035">
    <property type="entry name" value="DNA_binding_1"/>
    <property type="match status" value="1"/>
</dbReference>
<dbReference type="Pfam" id="PF12833">
    <property type="entry name" value="HTH_18"/>
    <property type="match status" value="1"/>
</dbReference>
<evidence type="ECO:0000256" key="3">
    <source>
        <dbReference type="ARBA" id="ARBA00011918"/>
    </source>
</evidence>
<dbReference type="InterPro" id="IPR036388">
    <property type="entry name" value="WH-like_DNA-bd_sf"/>
</dbReference>
<gene>
    <name evidence="12" type="ORF">FMM08_03320</name>
</gene>
<dbReference type="GO" id="GO:0003700">
    <property type="term" value="F:DNA-binding transcription factor activity"/>
    <property type="evidence" value="ECO:0007669"/>
    <property type="project" value="InterPro"/>
</dbReference>
<dbReference type="InterPro" id="IPR014048">
    <property type="entry name" value="MethylDNA_cys_MeTrfase_DNA-bd"/>
</dbReference>
<evidence type="ECO:0000256" key="4">
    <source>
        <dbReference type="ARBA" id="ARBA00022603"/>
    </source>
</evidence>
<feature type="domain" description="HTH araC/xylS-type" evidence="11">
    <location>
        <begin position="20"/>
        <end position="123"/>
    </location>
</feature>
<dbReference type="SUPFAM" id="SSF46689">
    <property type="entry name" value="Homeodomain-like"/>
    <property type="match status" value="1"/>
</dbReference>
<evidence type="ECO:0000256" key="6">
    <source>
        <dbReference type="ARBA" id="ARBA00022763"/>
    </source>
</evidence>
<name>A0A5C8ZGZ5_9ACTN</name>
<dbReference type="PANTHER" id="PTHR10815:SF5">
    <property type="entry name" value="METHYLATED-DNA--PROTEIN-CYSTEINE METHYLTRANSFERASE"/>
    <property type="match status" value="1"/>
</dbReference>
<dbReference type="EC" id="2.1.1.63" evidence="3"/>
<dbReference type="GO" id="GO:0003908">
    <property type="term" value="F:methylated-DNA-[protein]-cysteine S-methyltransferase activity"/>
    <property type="evidence" value="ECO:0007669"/>
    <property type="project" value="UniProtKB-EC"/>
</dbReference>
<dbReference type="AlphaFoldDB" id="A0A5C8ZGZ5"/>
<dbReference type="Proteomes" id="UP000321234">
    <property type="component" value="Unassembled WGS sequence"/>
</dbReference>
<dbReference type="Gene3D" id="3.30.160.70">
    <property type="entry name" value="Methylated DNA-protein cysteine methyltransferase domain"/>
    <property type="match status" value="1"/>
</dbReference>
<keyword evidence="9" id="KW-0234">DNA repair</keyword>
<dbReference type="InterPro" id="IPR036217">
    <property type="entry name" value="MethylDNA_cys_MeTrfase_DNAb"/>
</dbReference>
<evidence type="ECO:0000313" key="13">
    <source>
        <dbReference type="Proteomes" id="UP000321234"/>
    </source>
</evidence>
<dbReference type="OrthoDB" id="9802228at2"/>
<proteinExistence type="inferred from homology"/>
<dbReference type="InterPro" id="IPR018060">
    <property type="entry name" value="HTH_AraC"/>
</dbReference>
<keyword evidence="4 12" id="KW-0489">Methyltransferase</keyword>
<dbReference type="SUPFAM" id="SSF53155">
    <property type="entry name" value="Methylated DNA-protein cysteine methyltransferase domain"/>
    <property type="match status" value="1"/>
</dbReference>
<evidence type="ECO:0000256" key="1">
    <source>
        <dbReference type="ARBA" id="ARBA00001286"/>
    </source>
</evidence>
<dbReference type="PANTHER" id="PTHR10815">
    <property type="entry name" value="METHYLATED-DNA--PROTEIN-CYSTEINE METHYLTRANSFERASE"/>
    <property type="match status" value="1"/>
</dbReference>
<dbReference type="SUPFAM" id="SSF46767">
    <property type="entry name" value="Methylated DNA-protein cysteine methyltransferase, C-terminal domain"/>
    <property type="match status" value="1"/>
</dbReference>
<evidence type="ECO:0000256" key="8">
    <source>
        <dbReference type="ARBA" id="ARBA00023163"/>
    </source>
</evidence>
<evidence type="ECO:0000313" key="12">
    <source>
        <dbReference type="EMBL" id="TXR57315.1"/>
    </source>
</evidence>